<evidence type="ECO:0000313" key="2">
    <source>
        <dbReference type="Proteomes" id="UP001140949"/>
    </source>
</evidence>
<gene>
    <name evidence="1" type="ORF">M6B38_280815</name>
</gene>
<dbReference type="Proteomes" id="UP001140949">
    <property type="component" value="Unassembled WGS sequence"/>
</dbReference>
<sequence>MSRKGHLKVLAHAFIDPRREGLRRGPGPAATGVSCHRLVVGWAGVLCYGRNLVGIKKHLSLYMRKLLLLNMRKSSPRYCRCCLFQFSHFVYLIANILLAHAGRGGGGGIGEAAAEIACDAA</sequence>
<accession>A0AAX6HZR3</accession>
<dbReference type="AlphaFoldDB" id="A0AAX6HZR3"/>
<dbReference type="EMBL" id="JANAVB010005598">
    <property type="protein sequence ID" value="KAJ6846432.1"/>
    <property type="molecule type" value="Genomic_DNA"/>
</dbReference>
<comment type="caution">
    <text evidence="1">The sequence shown here is derived from an EMBL/GenBank/DDBJ whole genome shotgun (WGS) entry which is preliminary data.</text>
</comment>
<evidence type="ECO:0000313" key="1">
    <source>
        <dbReference type="EMBL" id="KAJ6846432.1"/>
    </source>
</evidence>
<keyword evidence="2" id="KW-1185">Reference proteome</keyword>
<proteinExistence type="predicted"/>
<reference evidence="1" key="2">
    <citation type="submission" date="2023-04" db="EMBL/GenBank/DDBJ databases">
        <authorList>
            <person name="Bruccoleri R.E."/>
            <person name="Oakeley E.J."/>
            <person name="Faust A.-M."/>
            <person name="Dessus-Babus S."/>
            <person name="Altorfer M."/>
            <person name="Burckhardt D."/>
            <person name="Oertli M."/>
            <person name="Naumann U."/>
            <person name="Petersen F."/>
            <person name="Wong J."/>
        </authorList>
    </citation>
    <scope>NUCLEOTIDE SEQUENCE</scope>
    <source>
        <strain evidence="1">GSM-AAB239-AS_SAM_17_03QT</strain>
        <tissue evidence="1">Leaf</tissue>
    </source>
</reference>
<protein>
    <submittedName>
        <fullName evidence="1">Pre-mRNA-processing factor 39 isoform X1</fullName>
    </submittedName>
</protein>
<dbReference type="PROSITE" id="PS51257">
    <property type="entry name" value="PROKAR_LIPOPROTEIN"/>
    <property type="match status" value="1"/>
</dbReference>
<reference evidence="1" key="1">
    <citation type="journal article" date="2023" name="GigaByte">
        <title>Genome assembly of the bearded iris, Iris pallida Lam.</title>
        <authorList>
            <person name="Bruccoleri R.E."/>
            <person name="Oakeley E.J."/>
            <person name="Faust A.M.E."/>
            <person name="Altorfer M."/>
            <person name="Dessus-Babus S."/>
            <person name="Burckhardt D."/>
            <person name="Oertli M."/>
            <person name="Naumann U."/>
            <person name="Petersen F."/>
            <person name="Wong J."/>
        </authorList>
    </citation>
    <scope>NUCLEOTIDE SEQUENCE</scope>
    <source>
        <strain evidence="1">GSM-AAB239-AS_SAM_17_03QT</strain>
    </source>
</reference>
<name>A0AAX6HZR3_IRIPA</name>
<organism evidence="1 2">
    <name type="scientific">Iris pallida</name>
    <name type="common">Sweet iris</name>
    <dbReference type="NCBI Taxonomy" id="29817"/>
    <lineage>
        <taxon>Eukaryota</taxon>
        <taxon>Viridiplantae</taxon>
        <taxon>Streptophyta</taxon>
        <taxon>Embryophyta</taxon>
        <taxon>Tracheophyta</taxon>
        <taxon>Spermatophyta</taxon>
        <taxon>Magnoliopsida</taxon>
        <taxon>Liliopsida</taxon>
        <taxon>Asparagales</taxon>
        <taxon>Iridaceae</taxon>
        <taxon>Iridoideae</taxon>
        <taxon>Irideae</taxon>
        <taxon>Iris</taxon>
    </lineage>
</organism>